<dbReference type="Proteomes" id="UP001597075">
    <property type="component" value="Unassembled WGS sequence"/>
</dbReference>
<gene>
    <name evidence="3" type="ORF">ACFSBJ_16065</name>
</gene>
<protein>
    <submittedName>
        <fullName evidence="3">Universal stress protein</fullName>
    </submittedName>
</protein>
<evidence type="ECO:0000313" key="4">
    <source>
        <dbReference type="Proteomes" id="UP001597075"/>
    </source>
</evidence>
<evidence type="ECO:0000313" key="3">
    <source>
        <dbReference type="EMBL" id="MFD1635242.1"/>
    </source>
</evidence>
<organism evidence="3 4">
    <name type="scientific">Haloplanus ruber</name>
    <dbReference type="NCBI Taxonomy" id="869892"/>
    <lineage>
        <taxon>Archaea</taxon>
        <taxon>Methanobacteriati</taxon>
        <taxon>Methanobacteriota</taxon>
        <taxon>Stenosarchaea group</taxon>
        <taxon>Halobacteria</taxon>
        <taxon>Halobacteriales</taxon>
        <taxon>Haloferacaceae</taxon>
        <taxon>Haloplanus</taxon>
    </lineage>
</organism>
<dbReference type="RefSeq" id="WP_256406524.1">
    <property type="nucleotide sequence ID" value="NZ_CP187153.1"/>
</dbReference>
<dbReference type="PANTHER" id="PTHR46268:SF6">
    <property type="entry name" value="UNIVERSAL STRESS PROTEIN UP12"/>
    <property type="match status" value="1"/>
</dbReference>
<reference evidence="3 4" key="1">
    <citation type="journal article" date="2019" name="Int. J. Syst. Evol. Microbiol.">
        <title>The Global Catalogue of Microorganisms (GCM) 10K type strain sequencing project: providing services to taxonomists for standard genome sequencing and annotation.</title>
        <authorList>
            <consortium name="The Broad Institute Genomics Platform"/>
            <consortium name="The Broad Institute Genome Sequencing Center for Infectious Disease"/>
            <person name="Wu L."/>
            <person name="Ma J."/>
        </authorList>
    </citation>
    <scope>NUCLEOTIDE SEQUENCE [LARGE SCALE GENOMIC DNA]</scope>
    <source>
        <strain evidence="3 4">CGMCC 1.10594</strain>
    </source>
</reference>
<dbReference type="PRINTS" id="PR01438">
    <property type="entry name" value="UNVRSLSTRESS"/>
</dbReference>
<feature type="domain" description="UspA" evidence="2">
    <location>
        <begin position="162"/>
        <end position="301"/>
    </location>
</feature>
<dbReference type="InterPro" id="IPR006016">
    <property type="entry name" value="UspA"/>
</dbReference>
<dbReference type="Pfam" id="PF00582">
    <property type="entry name" value="Usp"/>
    <property type="match status" value="2"/>
</dbReference>
<dbReference type="CDD" id="cd00293">
    <property type="entry name" value="USP-like"/>
    <property type="match status" value="2"/>
</dbReference>
<keyword evidence="4" id="KW-1185">Reference proteome</keyword>
<dbReference type="SUPFAM" id="SSF52402">
    <property type="entry name" value="Adenine nucleotide alpha hydrolases-like"/>
    <property type="match status" value="2"/>
</dbReference>
<feature type="domain" description="UspA" evidence="2">
    <location>
        <begin position="20"/>
        <end position="152"/>
    </location>
</feature>
<proteinExistence type="inferred from homology"/>
<accession>A0ABD6D186</accession>
<evidence type="ECO:0000259" key="2">
    <source>
        <dbReference type="Pfam" id="PF00582"/>
    </source>
</evidence>
<dbReference type="AlphaFoldDB" id="A0ABD6D186"/>
<dbReference type="Gene3D" id="3.40.50.620">
    <property type="entry name" value="HUPs"/>
    <property type="match status" value="2"/>
</dbReference>
<name>A0ABD6D186_9EURY</name>
<dbReference type="EMBL" id="JBHUDL010000011">
    <property type="protein sequence ID" value="MFD1635242.1"/>
    <property type="molecule type" value="Genomic_DNA"/>
</dbReference>
<dbReference type="InterPro" id="IPR006015">
    <property type="entry name" value="Universal_stress_UspA"/>
</dbReference>
<sequence length="316" mass="34129">MTTTEEPSEEAENSITTADSILVATDGSDAAEQATRHAVRIAEVCGATVHALHVVSPRLLGFLEDRTDQAIETESLGAEALRVAKRIADEAEVPIQTTVEYGNPAETILSYVETHDIDLVAMGTRGRTGLPRYLFGSVAETVLRTATGPVLATQASEHSMSYDDILVPIAGERESRAVPQIAINFAEQFDATLHLFHVVDRRLLASAYDLGPVRSDVEATLEERGEDLLTSAKTPLKTAGIEFETHLKSGLPVSQLRAFVTTADVDLVVMWSHRRRGSDRLLRGSVAESLLRSVTTPMLIVNGETGDSDSDSIPPE</sequence>
<dbReference type="PANTHER" id="PTHR46268">
    <property type="entry name" value="STRESS RESPONSE PROTEIN NHAX"/>
    <property type="match status" value="1"/>
</dbReference>
<dbReference type="InterPro" id="IPR014729">
    <property type="entry name" value="Rossmann-like_a/b/a_fold"/>
</dbReference>
<comment type="similarity">
    <text evidence="1">Belongs to the universal stress protein A family.</text>
</comment>
<comment type="caution">
    <text evidence="3">The sequence shown here is derived from an EMBL/GenBank/DDBJ whole genome shotgun (WGS) entry which is preliminary data.</text>
</comment>
<evidence type="ECO:0000256" key="1">
    <source>
        <dbReference type="ARBA" id="ARBA00008791"/>
    </source>
</evidence>